<dbReference type="AlphaFoldDB" id="D5UR92"/>
<proteinExistence type="predicted"/>
<evidence type="ECO:0000313" key="1">
    <source>
        <dbReference type="EMBL" id="ADG79081.1"/>
    </source>
</evidence>
<evidence type="ECO:0000313" key="2">
    <source>
        <dbReference type="Proteomes" id="UP000001213"/>
    </source>
</evidence>
<reference evidence="2" key="1">
    <citation type="submission" date="2010-03" db="EMBL/GenBank/DDBJ databases">
        <title>The complete chromosome of Tsukamurella paurometabola DSM 20162.</title>
        <authorList>
            <consortium name="US DOE Joint Genome Institute (JGI-PGF)"/>
            <person name="Lucas S."/>
            <person name="Copeland A."/>
            <person name="Lapidus A."/>
            <person name="Glavina del Rio T."/>
            <person name="Dalin E."/>
            <person name="Tice H."/>
            <person name="Bruce D."/>
            <person name="Goodwin L."/>
            <person name="Pitluck S."/>
            <person name="Kyrpides N."/>
            <person name="Mavromatis K."/>
            <person name="Ivanova N."/>
            <person name="Mikhailova N."/>
            <person name="Munk A.C."/>
            <person name="Brettin T."/>
            <person name="Detter J.C."/>
            <person name="Tapia R."/>
            <person name="Han C."/>
            <person name="Larimer F."/>
            <person name="Land M."/>
            <person name="Hauser L."/>
            <person name="Markowitz V."/>
            <person name="Cheng J.-F."/>
            <person name="Hugenholtz P."/>
            <person name="Woyke T."/>
            <person name="Wu D."/>
            <person name="Jando M."/>
            <person name="Brambilla E."/>
            <person name="Klenk H.-P."/>
            <person name="Eisen J.A."/>
        </authorList>
    </citation>
    <scope>NUCLEOTIDE SEQUENCE [LARGE SCALE GENOMIC DNA]</scope>
    <source>
        <strain evidence="2">ATCC 8368 / DSM 20162 / CCUG 35730 / CIP 100753 / JCM 10117 / KCTC 9821 / NBRC 16120 / NCIMB 702349 / NCTC 13040</strain>
    </source>
</reference>
<protein>
    <submittedName>
        <fullName evidence="1">Uncharacterized protein</fullName>
    </submittedName>
</protein>
<dbReference type="EMBL" id="CP001966">
    <property type="protein sequence ID" value="ADG79081.1"/>
    <property type="molecule type" value="Genomic_DNA"/>
</dbReference>
<gene>
    <name evidence="1" type="ordered locus">Tpau_2476</name>
</gene>
<sequence length="44" mass="4861">MIDGAMCERAHAVARDDPDRALRDGVPPGVAADWFLWHAVMLQV</sequence>
<name>D5UR92_TSUPD</name>
<organism evidence="1 2">
    <name type="scientific">Tsukamurella paurometabola (strain ATCC 8368 / DSM 20162 / CCUG 35730 / CIP 100753 / JCM 10117 / KCTC 9821 / NBRC 16120 / NCIMB 702349 / NCTC 13040)</name>
    <name type="common">Corynebacterium paurometabolum</name>
    <dbReference type="NCBI Taxonomy" id="521096"/>
    <lineage>
        <taxon>Bacteria</taxon>
        <taxon>Bacillati</taxon>
        <taxon>Actinomycetota</taxon>
        <taxon>Actinomycetes</taxon>
        <taxon>Mycobacteriales</taxon>
        <taxon>Tsukamurellaceae</taxon>
        <taxon>Tsukamurella</taxon>
    </lineage>
</organism>
<keyword evidence="2" id="KW-1185">Reference proteome</keyword>
<dbReference type="STRING" id="521096.Tpau_2476"/>
<dbReference type="HOGENOM" id="CLU_3223482_0_0_11"/>
<reference evidence="1 2" key="2">
    <citation type="journal article" date="2011" name="Stand. Genomic Sci.">
        <title>Complete genome sequence of Tsukamurella paurometabola type strain (no. 33).</title>
        <authorList>
            <person name="Munk A.C."/>
            <person name="Lapidus A."/>
            <person name="Lucas S."/>
            <person name="Nolan M."/>
            <person name="Tice H."/>
            <person name="Cheng J.F."/>
            <person name="Del Rio T.G."/>
            <person name="Goodwin L."/>
            <person name="Pitluck S."/>
            <person name="Liolios K."/>
            <person name="Huntemann M."/>
            <person name="Ivanova N."/>
            <person name="Mavromatis K."/>
            <person name="Mikhailova N."/>
            <person name="Pati A."/>
            <person name="Chen A."/>
            <person name="Palaniappan K."/>
            <person name="Tapia R."/>
            <person name="Han C."/>
            <person name="Land M."/>
            <person name="Hauser L."/>
            <person name="Chang Y.J."/>
            <person name="Jeffries C.D."/>
            <person name="Brettin T."/>
            <person name="Yasawong M."/>
            <person name="Brambilla E.M."/>
            <person name="Rohde M."/>
            <person name="Sikorski J."/>
            <person name="Goker M."/>
            <person name="Detter J.C."/>
            <person name="Woyke T."/>
            <person name="Bristow J."/>
            <person name="Eisen J.A."/>
            <person name="Markowitz V."/>
            <person name="Hugenholtz P."/>
            <person name="Kyrpides N.C."/>
            <person name="Klenk H.P."/>
        </authorList>
    </citation>
    <scope>NUCLEOTIDE SEQUENCE [LARGE SCALE GENOMIC DNA]</scope>
    <source>
        <strain evidence="2">ATCC 8368 / DSM 20162 / CCUG 35730 / CIP 100753 / JCM 10117 / KCTC 9821 / NBRC 16120 / NCIMB 702349 / NCTC 13040</strain>
    </source>
</reference>
<dbReference type="Proteomes" id="UP000001213">
    <property type="component" value="Chromosome"/>
</dbReference>
<accession>D5UR92</accession>
<dbReference type="KEGG" id="tpr:Tpau_2476"/>